<dbReference type="AlphaFoldDB" id="T1JX85"/>
<keyword evidence="2" id="KW-1185">Reference proteome</keyword>
<protein>
    <submittedName>
        <fullName evidence="1">Uncharacterized protein</fullName>
    </submittedName>
</protein>
<reference evidence="2" key="1">
    <citation type="submission" date="2011-08" db="EMBL/GenBank/DDBJ databases">
        <authorList>
            <person name="Rombauts S."/>
        </authorList>
    </citation>
    <scope>NUCLEOTIDE SEQUENCE</scope>
    <source>
        <strain evidence="2">London</strain>
    </source>
</reference>
<organism evidence="1 2">
    <name type="scientific">Tetranychus urticae</name>
    <name type="common">Two-spotted spider mite</name>
    <dbReference type="NCBI Taxonomy" id="32264"/>
    <lineage>
        <taxon>Eukaryota</taxon>
        <taxon>Metazoa</taxon>
        <taxon>Ecdysozoa</taxon>
        <taxon>Arthropoda</taxon>
        <taxon>Chelicerata</taxon>
        <taxon>Arachnida</taxon>
        <taxon>Acari</taxon>
        <taxon>Acariformes</taxon>
        <taxon>Trombidiformes</taxon>
        <taxon>Prostigmata</taxon>
        <taxon>Eleutherengona</taxon>
        <taxon>Raphignathae</taxon>
        <taxon>Tetranychoidea</taxon>
        <taxon>Tetranychidae</taxon>
        <taxon>Tetranychus</taxon>
    </lineage>
</organism>
<name>T1JX85_TETUR</name>
<reference evidence="1" key="2">
    <citation type="submission" date="2015-06" db="UniProtKB">
        <authorList>
            <consortium name="EnsemblMetazoa"/>
        </authorList>
    </citation>
    <scope>IDENTIFICATION</scope>
</reference>
<dbReference type="Proteomes" id="UP000015104">
    <property type="component" value="Unassembled WGS sequence"/>
</dbReference>
<dbReference type="EMBL" id="CAEY01000824">
    <property type="status" value="NOT_ANNOTATED_CDS"/>
    <property type="molecule type" value="Genomic_DNA"/>
</dbReference>
<proteinExistence type="predicted"/>
<sequence length="217" mass="24917">MNLQLHYKLSLQPLLTTASSTTTTSSPSTMIDEIYSHELESYFPTRTEEKSEQLKKSCSFSNFQSLLSQEESNKNKFLVDLTQKKLKIFAFLSESSSSAFRNKILLQNTLKKHNKDDENGSSTEPIRITDEDYNSFMNSESYNVPTMNVKFTPRKRELREINETNCTDGDEWRTDFKKLKVSCPSEESEMKASSSEKDDDFLPDDLASVLLALRTLE</sequence>
<evidence type="ECO:0000313" key="2">
    <source>
        <dbReference type="Proteomes" id="UP000015104"/>
    </source>
</evidence>
<accession>T1JX85</accession>
<evidence type="ECO:0000313" key="1">
    <source>
        <dbReference type="EnsemblMetazoa" id="tetur02g11050.1"/>
    </source>
</evidence>
<dbReference type="HOGENOM" id="CLU_1273677_0_0_1"/>
<dbReference type="EnsemblMetazoa" id="tetur02g11050.1">
    <property type="protein sequence ID" value="tetur02g11050.1"/>
    <property type="gene ID" value="tetur02g11050"/>
</dbReference>